<evidence type="ECO:0000256" key="1">
    <source>
        <dbReference type="SAM" id="MobiDB-lite"/>
    </source>
</evidence>
<keyword evidence="3" id="KW-1185">Reference proteome</keyword>
<evidence type="ECO:0000313" key="2">
    <source>
        <dbReference type="EMBL" id="MPC73942.1"/>
    </source>
</evidence>
<reference evidence="2 3" key="1">
    <citation type="submission" date="2019-05" db="EMBL/GenBank/DDBJ databases">
        <title>Another draft genome of Portunus trituberculatus and its Hox gene families provides insights of decapod evolution.</title>
        <authorList>
            <person name="Jeong J.-H."/>
            <person name="Song I."/>
            <person name="Kim S."/>
            <person name="Choi T."/>
            <person name="Kim D."/>
            <person name="Ryu S."/>
            <person name="Kim W."/>
        </authorList>
    </citation>
    <scope>NUCLEOTIDE SEQUENCE [LARGE SCALE GENOMIC DNA]</scope>
    <source>
        <tissue evidence="2">Muscle</tissue>
    </source>
</reference>
<feature type="compositionally biased region" description="Acidic residues" evidence="1">
    <location>
        <begin position="55"/>
        <end position="68"/>
    </location>
</feature>
<comment type="caution">
    <text evidence="2">The sequence shown here is derived from an EMBL/GenBank/DDBJ whole genome shotgun (WGS) entry which is preliminary data.</text>
</comment>
<sequence length="68" mass="7935">MEQPQVRLHDHVQQVRRTYLEARCARPLTPTAGCQLAGEVRRTGPLWGEGRTVMEEEEEEEEEVEEEE</sequence>
<feature type="region of interest" description="Disordered" evidence="1">
    <location>
        <begin position="45"/>
        <end position="68"/>
    </location>
</feature>
<evidence type="ECO:0000313" key="3">
    <source>
        <dbReference type="Proteomes" id="UP000324222"/>
    </source>
</evidence>
<gene>
    <name evidence="2" type="ORF">E2C01_068284</name>
</gene>
<proteinExistence type="predicted"/>
<dbReference type="Proteomes" id="UP000324222">
    <property type="component" value="Unassembled WGS sequence"/>
</dbReference>
<dbReference type="EMBL" id="VSRR010037878">
    <property type="protein sequence ID" value="MPC73942.1"/>
    <property type="molecule type" value="Genomic_DNA"/>
</dbReference>
<organism evidence="2 3">
    <name type="scientific">Portunus trituberculatus</name>
    <name type="common">Swimming crab</name>
    <name type="synonym">Neptunus trituberculatus</name>
    <dbReference type="NCBI Taxonomy" id="210409"/>
    <lineage>
        <taxon>Eukaryota</taxon>
        <taxon>Metazoa</taxon>
        <taxon>Ecdysozoa</taxon>
        <taxon>Arthropoda</taxon>
        <taxon>Crustacea</taxon>
        <taxon>Multicrustacea</taxon>
        <taxon>Malacostraca</taxon>
        <taxon>Eumalacostraca</taxon>
        <taxon>Eucarida</taxon>
        <taxon>Decapoda</taxon>
        <taxon>Pleocyemata</taxon>
        <taxon>Brachyura</taxon>
        <taxon>Eubrachyura</taxon>
        <taxon>Portunoidea</taxon>
        <taxon>Portunidae</taxon>
        <taxon>Portuninae</taxon>
        <taxon>Portunus</taxon>
    </lineage>
</organism>
<dbReference type="AlphaFoldDB" id="A0A5B7HRI3"/>
<accession>A0A5B7HRI3</accession>
<protein>
    <submittedName>
        <fullName evidence="2">Uncharacterized protein</fullName>
    </submittedName>
</protein>
<name>A0A5B7HRI3_PORTR</name>